<feature type="region of interest" description="Disordered" evidence="1">
    <location>
        <begin position="1"/>
        <end position="222"/>
    </location>
</feature>
<comment type="caution">
    <text evidence="2">The sequence shown here is derived from an EMBL/GenBank/DDBJ whole genome shotgun (WGS) entry which is preliminary data.</text>
</comment>
<reference evidence="2" key="1">
    <citation type="submission" date="2022-07" db="EMBL/GenBank/DDBJ databases">
        <title>Genome Sequence of Physisporinus lineatus.</title>
        <authorList>
            <person name="Buettner E."/>
        </authorList>
    </citation>
    <scope>NUCLEOTIDE SEQUENCE</scope>
    <source>
        <strain evidence="2">VT162</strain>
    </source>
</reference>
<evidence type="ECO:0000313" key="3">
    <source>
        <dbReference type="Proteomes" id="UP001212997"/>
    </source>
</evidence>
<protein>
    <submittedName>
        <fullName evidence="2">Uncharacterized protein</fullName>
    </submittedName>
</protein>
<name>A0AAD5UPN9_9APHY</name>
<dbReference type="AlphaFoldDB" id="A0AAD5UPN9"/>
<accession>A0AAD5UPN9</accession>
<proteinExistence type="predicted"/>
<sequence length="354" mass="37048">MQLSRPVSPILPCIHFHYAPARKKKTSTTRKAAAGPRQPRKQKTAEADAESANAPTKTATKAQRKPKVASDPPLATRGSSRNKQPQAAPTAGENASTLNPTTANEGTVSPEGSSIPQNRKLPRPRPVKQVNTQPTDEYEPISSIHQREPDNPPIDPSLVETSGPAAPLPLEMSLDTNPQAAQPIAPSGSTTKEIGQVTVPTPPNRADMAPTSLNPPNAAPTSLIVAQGTSLNVSGMSVDQASLPADPSGPSLRSGVIDQQARDQERDGIAVTPDERSTPDNVVSEAGEGDGETEEDDGSVDPDTGEQLKKGKPSAAALKEVEQFGDECRARAAELGQKFGKSPGYIMLNAGLGV</sequence>
<dbReference type="Proteomes" id="UP001212997">
    <property type="component" value="Unassembled WGS sequence"/>
</dbReference>
<feature type="compositionally biased region" description="Polar residues" evidence="1">
    <location>
        <begin position="77"/>
        <end position="117"/>
    </location>
</feature>
<dbReference type="EMBL" id="JANAWD010001105">
    <property type="protein sequence ID" value="KAJ3474271.1"/>
    <property type="molecule type" value="Genomic_DNA"/>
</dbReference>
<keyword evidence="3" id="KW-1185">Reference proteome</keyword>
<feature type="compositionally biased region" description="Basic and acidic residues" evidence="1">
    <location>
        <begin position="260"/>
        <end position="278"/>
    </location>
</feature>
<gene>
    <name evidence="2" type="ORF">NLI96_g12553</name>
</gene>
<evidence type="ECO:0000256" key="1">
    <source>
        <dbReference type="SAM" id="MobiDB-lite"/>
    </source>
</evidence>
<organism evidence="2 3">
    <name type="scientific">Meripilus lineatus</name>
    <dbReference type="NCBI Taxonomy" id="2056292"/>
    <lineage>
        <taxon>Eukaryota</taxon>
        <taxon>Fungi</taxon>
        <taxon>Dikarya</taxon>
        <taxon>Basidiomycota</taxon>
        <taxon>Agaricomycotina</taxon>
        <taxon>Agaricomycetes</taxon>
        <taxon>Polyporales</taxon>
        <taxon>Meripilaceae</taxon>
        <taxon>Meripilus</taxon>
    </lineage>
</organism>
<feature type="compositionally biased region" description="Acidic residues" evidence="1">
    <location>
        <begin position="287"/>
        <end position="304"/>
    </location>
</feature>
<feature type="region of interest" description="Disordered" evidence="1">
    <location>
        <begin position="236"/>
        <end position="315"/>
    </location>
</feature>
<evidence type="ECO:0000313" key="2">
    <source>
        <dbReference type="EMBL" id="KAJ3474271.1"/>
    </source>
</evidence>